<organism evidence="2 3">
    <name type="scientific">Ditylenchus destructor</name>
    <dbReference type="NCBI Taxonomy" id="166010"/>
    <lineage>
        <taxon>Eukaryota</taxon>
        <taxon>Metazoa</taxon>
        <taxon>Ecdysozoa</taxon>
        <taxon>Nematoda</taxon>
        <taxon>Chromadorea</taxon>
        <taxon>Rhabditida</taxon>
        <taxon>Tylenchina</taxon>
        <taxon>Tylenchomorpha</taxon>
        <taxon>Sphaerularioidea</taxon>
        <taxon>Anguinidae</taxon>
        <taxon>Anguininae</taxon>
        <taxon>Ditylenchus</taxon>
    </lineage>
</organism>
<accession>A0AAD4MN53</accession>
<evidence type="ECO:0000313" key="2">
    <source>
        <dbReference type="EMBL" id="KAI1696195.1"/>
    </source>
</evidence>
<evidence type="ECO:0000313" key="3">
    <source>
        <dbReference type="Proteomes" id="UP001201812"/>
    </source>
</evidence>
<protein>
    <submittedName>
        <fullName evidence="2">Uncharacterized protein</fullName>
    </submittedName>
</protein>
<proteinExistence type="predicted"/>
<dbReference type="Proteomes" id="UP001201812">
    <property type="component" value="Unassembled WGS sequence"/>
</dbReference>
<gene>
    <name evidence="2" type="ORF">DdX_19159</name>
</gene>
<keyword evidence="3" id="KW-1185">Reference proteome</keyword>
<dbReference type="AlphaFoldDB" id="A0AAD4MN53"/>
<reference evidence="2" key="1">
    <citation type="submission" date="2022-01" db="EMBL/GenBank/DDBJ databases">
        <title>Genome Sequence Resource for Two Populations of Ditylenchus destructor, the Migratory Endoparasitic Phytonematode.</title>
        <authorList>
            <person name="Zhang H."/>
            <person name="Lin R."/>
            <person name="Xie B."/>
        </authorList>
    </citation>
    <scope>NUCLEOTIDE SEQUENCE</scope>
    <source>
        <strain evidence="2">BazhouSP</strain>
    </source>
</reference>
<evidence type="ECO:0000256" key="1">
    <source>
        <dbReference type="SAM" id="MobiDB-lite"/>
    </source>
</evidence>
<dbReference type="EMBL" id="JAKKPZ010000342">
    <property type="protein sequence ID" value="KAI1696195.1"/>
    <property type="molecule type" value="Genomic_DNA"/>
</dbReference>
<feature type="compositionally biased region" description="Polar residues" evidence="1">
    <location>
        <begin position="18"/>
        <end position="30"/>
    </location>
</feature>
<feature type="region of interest" description="Disordered" evidence="1">
    <location>
        <begin position="1"/>
        <end position="33"/>
    </location>
</feature>
<comment type="caution">
    <text evidence="2">The sequence shown here is derived from an EMBL/GenBank/DDBJ whole genome shotgun (WGS) entry which is preliminary data.</text>
</comment>
<sequence length="112" mass="12379">MSTRQNFSAAKNDRKYSIYTSDPSRASQEPWSRVKNPQECRLMTTFDIKNSASQVVPSGRASRSATLSILFRATKQQVQEAHPPSPQAWLSVQGLSIVKTLAKTNLKAGNPT</sequence>
<name>A0AAD4MN53_9BILA</name>